<organism evidence="2 3">
    <name type="scientific">Bradyrhizobium zhanjiangense</name>
    <dbReference type="NCBI Taxonomy" id="1325107"/>
    <lineage>
        <taxon>Bacteria</taxon>
        <taxon>Pseudomonadati</taxon>
        <taxon>Pseudomonadota</taxon>
        <taxon>Alphaproteobacteria</taxon>
        <taxon>Hyphomicrobiales</taxon>
        <taxon>Nitrobacteraceae</taxon>
        <taxon>Bradyrhizobium</taxon>
    </lineage>
</organism>
<evidence type="ECO:0000313" key="3">
    <source>
        <dbReference type="Proteomes" id="UP000289946"/>
    </source>
</evidence>
<evidence type="ECO:0000259" key="1">
    <source>
        <dbReference type="Pfam" id="PF10592"/>
    </source>
</evidence>
<comment type="caution">
    <text evidence="2">The sequence shown here is derived from an EMBL/GenBank/DDBJ whole genome shotgun (WGS) entry which is preliminary data.</text>
</comment>
<gene>
    <name evidence="2" type="ORF">EAS62_35995</name>
</gene>
<dbReference type="Pfam" id="PF10592">
    <property type="entry name" value="AIPR"/>
    <property type="match status" value="1"/>
</dbReference>
<keyword evidence="3" id="KW-1185">Reference proteome</keyword>
<protein>
    <recommendedName>
        <fullName evidence="1">Abortive phage infection protein C-terminal domain-containing protein</fullName>
    </recommendedName>
</protein>
<sequence>MKIESFKNELRGALQKICAENKWSFDNAKQRGMAFENWCFNLLSERYPAADNDPSLCIIRGDDAGIDIFFESKETDEIYIVQCKHPKIAGSDPIPEGEVKSFFSNYKLLADRTYLSHRKTTNPKLEELANEFEYWLKQRYLIHFILISSGESTDKTEALVEKFSNDNQNQNVKFDVWDITGLRDEFVSVKSIEEKYPDTIRLTLAENHFMQPDGTLNNLTFAIRGSALKQIAMDHKDSLFNWNIRRFLGRKGEVNTGLNKTLLEEPENFYYFNNGISALCEDFDFDPKTGKLVVQKLQIVNGAQTVGALKHALVDKLKDTLVLVKLTAVKHASREKGIAASLIKTNNTQNTLRVPDFRSNDPIQLWLEAKFRGTKPRGDLNQIAYGRKRPYPRANSTTSVLKLQDLGKIRYAWYHDPRIPISDPAKLFQLPEENGLYGYSFGVDGEITEMWSEQQFKETLLAIHAYDKIVGELEKLQKANEDLKQVSRLKYYGLKLFKFYLDQVLPSTTDVTIEDLYAFGAKFNSFFDKANRIIGLTLSQSYKEILTREEGTAFSLPRDAKVWELVKRKFDDNLAVFRLAQQH</sequence>
<dbReference type="EMBL" id="RDRA01000029">
    <property type="protein sequence ID" value="RXG87345.1"/>
    <property type="molecule type" value="Genomic_DNA"/>
</dbReference>
<dbReference type="RefSeq" id="WP_128942554.1">
    <property type="nucleotide sequence ID" value="NZ_RDRA01000029.1"/>
</dbReference>
<accession>A0ABY0DBK3</accession>
<proteinExistence type="predicted"/>
<name>A0ABY0DBK3_9BRAD</name>
<feature type="domain" description="Abortive phage infection protein C-terminal" evidence="1">
    <location>
        <begin position="240"/>
        <end position="486"/>
    </location>
</feature>
<dbReference type="Proteomes" id="UP000289946">
    <property type="component" value="Unassembled WGS sequence"/>
</dbReference>
<reference evidence="2 3" key="1">
    <citation type="submission" date="2018-10" db="EMBL/GenBank/DDBJ databases">
        <title>Bradyrhizobium sp. nov., isolated from effective nodules of peanut in China.</title>
        <authorList>
            <person name="Li Y."/>
        </authorList>
    </citation>
    <scope>NUCLEOTIDE SEQUENCE [LARGE SCALE GENOMIC DNA]</scope>
    <source>
        <strain evidence="2 3">CCBAU 51781</strain>
    </source>
</reference>
<evidence type="ECO:0000313" key="2">
    <source>
        <dbReference type="EMBL" id="RXG87345.1"/>
    </source>
</evidence>
<dbReference type="InterPro" id="IPR018891">
    <property type="entry name" value="AIPR_C"/>
</dbReference>